<name>A0A437JVA1_9BURK</name>
<dbReference type="OrthoDB" id="9795626at2"/>
<gene>
    <name evidence="3" type="primary">dndD</name>
    <name evidence="3" type="ORF">ENE75_10800</name>
</gene>
<keyword evidence="4" id="KW-1185">Reference proteome</keyword>
<accession>A0A437JVA1</accession>
<dbReference type="PANTHER" id="PTHR32182">
    <property type="entry name" value="DNA REPLICATION AND REPAIR PROTEIN RECF"/>
    <property type="match status" value="1"/>
</dbReference>
<comment type="caution">
    <text evidence="3">The sequence shown here is derived from an EMBL/GenBank/DDBJ whole genome shotgun (WGS) entry which is preliminary data.</text>
</comment>
<dbReference type="Proteomes" id="UP000288178">
    <property type="component" value="Unassembled WGS sequence"/>
</dbReference>
<sequence length="689" mass="77593">MWISKIELTNFKSYRHADFNFPEPEGEKNIVLVGGINGYGKTSILEALYLCLYGKDAIVHLARAGLKTDEFKGYPSFLERAFNGEARRASEDLMSVRVVVQKTKTKGIDILRRWYFRTSTGAWQEDEAVVRETTRGVPGMPKTDGKNNFLLSEMLDDNFVPAHVAPFFFFDGEEVKKLADQNRIEQVKQGLEGLLGVVLLRNLAERLKGFEGYKRSGIANVDDQNIDRMLEALTADEAKLKALRLDAEQSKKKLDDLKAERNSYFERITAAGGGGGDIATVKDLVEEREQLRNAQRDVQKSLERILADKLPFHLMPRTLLQEFRTQLQREVALTEWQAECRALQPKRAKFENAFLGAATPAISPQLTEEQVVAIKGRIETAWASLFHPPPANCAETITHSYLHESLRDRALSFLDSIDVGQQEVLDLLNQQRELTSRIEELNRKISRVEGIDRDGTLAELKKNLSRVTADIDAMETHIKDDEREVIGLEVTVNNTRSRYQQESKRRDETSPVRQLLNKSERVRAVVEEVIPALFPLKVKALSEAMTRVYKQLAHKTQVARIVIDGDGTAHILSKTNKEIGFDRSAGENQIFATALIAGLAEVSKVKAPLVVDTPLGRLDSKHRANILNFWIGNANRQVILLSQDEEIDAEFYKRIKKNVSATFLLEHEDVGDGLGRTTVVPNKYFGGAA</sequence>
<dbReference type="Pfam" id="PF13476">
    <property type="entry name" value="AAA_23"/>
    <property type="match status" value="1"/>
</dbReference>
<dbReference type="SUPFAM" id="SSF52540">
    <property type="entry name" value="P-loop containing nucleoside triphosphate hydrolases"/>
    <property type="match status" value="1"/>
</dbReference>
<evidence type="ECO:0000313" key="4">
    <source>
        <dbReference type="Proteomes" id="UP000288178"/>
    </source>
</evidence>
<proteinExistence type="predicted"/>
<dbReference type="GO" id="GO:0000731">
    <property type="term" value="P:DNA synthesis involved in DNA repair"/>
    <property type="evidence" value="ECO:0007669"/>
    <property type="project" value="TreeGrafter"/>
</dbReference>
<dbReference type="PANTHER" id="PTHR32182:SF0">
    <property type="entry name" value="DNA REPLICATION AND REPAIR PROTEIN RECF"/>
    <property type="match status" value="1"/>
</dbReference>
<dbReference type="GO" id="GO:0006302">
    <property type="term" value="P:double-strand break repair"/>
    <property type="evidence" value="ECO:0007669"/>
    <property type="project" value="InterPro"/>
</dbReference>
<keyword evidence="1" id="KW-0175">Coiled coil</keyword>
<feature type="coiled-coil region" evidence="1">
    <location>
        <begin position="233"/>
        <end position="304"/>
    </location>
</feature>
<evidence type="ECO:0000313" key="3">
    <source>
        <dbReference type="EMBL" id="RVT51325.1"/>
    </source>
</evidence>
<feature type="domain" description="Rad50/SbcC-type AAA" evidence="2">
    <location>
        <begin position="5"/>
        <end position="268"/>
    </location>
</feature>
<dbReference type="AlphaFoldDB" id="A0A437JVA1"/>
<dbReference type="InterPro" id="IPR017599">
    <property type="entry name" value="DNA_S_DndD"/>
</dbReference>
<evidence type="ECO:0000259" key="2">
    <source>
        <dbReference type="Pfam" id="PF13476"/>
    </source>
</evidence>
<dbReference type="InterPro" id="IPR027417">
    <property type="entry name" value="P-loop_NTPase"/>
</dbReference>
<organism evidence="3 4">
    <name type="scientific">Rubrivivax albus</name>
    <dbReference type="NCBI Taxonomy" id="2499835"/>
    <lineage>
        <taxon>Bacteria</taxon>
        <taxon>Pseudomonadati</taxon>
        <taxon>Pseudomonadota</taxon>
        <taxon>Betaproteobacteria</taxon>
        <taxon>Burkholderiales</taxon>
        <taxon>Sphaerotilaceae</taxon>
        <taxon>Rubrivivax</taxon>
    </lineage>
</organism>
<dbReference type="GO" id="GO:0016887">
    <property type="term" value="F:ATP hydrolysis activity"/>
    <property type="evidence" value="ECO:0007669"/>
    <property type="project" value="InterPro"/>
</dbReference>
<feature type="coiled-coil region" evidence="1">
    <location>
        <begin position="424"/>
        <end position="484"/>
    </location>
</feature>
<reference evidence="3 4" key="1">
    <citation type="submission" date="2019-01" db="EMBL/GenBank/DDBJ databases">
        <authorList>
            <person name="Chen W.-M."/>
        </authorList>
    </citation>
    <scope>NUCLEOTIDE SEQUENCE [LARGE SCALE GENOMIC DNA]</scope>
    <source>
        <strain evidence="3 4">ICH-3</strain>
    </source>
</reference>
<evidence type="ECO:0000256" key="1">
    <source>
        <dbReference type="SAM" id="Coils"/>
    </source>
</evidence>
<dbReference type="Gene3D" id="3.40.50.300">
    <property type="entry name" value="P-loop containing nucleotide triphosphate hydrolases"/>
    <property type="match status" value="2"/>
</dbReference>
<dbReference type="InterPro" id="IPR038729">
    <property type="entry name" value="Rad50/SbcC_AAA"/>
</dbReference>
<dbReference type="EMBL" id="SACT01000003">
    <property type="protein sequence ID" value="RVT51325.1"/>
    <property type="molecule type" value="Genomic_DNA"/>
</dbReference>
<protein>
    <submittedName>
        <fullName evidence="3">DNA sulfur modification protein DndD</fullName>
    </submittedName>
</protein>
<dbReference type="NCBIfam" id="TIGR03185">
    <property type="entry name" value="DNA_S_dndD"/>
    <property type="match status" value="1"/>
</dbReference>
<dbReference type="RefSeq" id="WP_128198327.1">
    <property type="nucleotide sequence ID" value="NZ_SACT01000003.1"/>
</dbReference>